<feature type="modified residue" description="4-aspartylphosphate" evidence="16">
    <location>
        <position position="52"/>
    </location>
</feature>
<keyword evidence="4" id="KW-0678">Repressor</keyword>
<evidence type="ECO:0000313" key="20">
    <source>
        <dbReference type="Proteomes" id="UP000315724"/>
    </source>
</evidence>
<organism evidence="19 20">
    <name type="scientific">Thalassoglobus polymorphus</name>
    <dbReference type="NCBI Taxonomy" id="2527994"/>
    <lineage>
        <taxon>Bacteria</taxon>
        <taxon>Pseudomonadati</taxon>
        <taxon>Planctomycetota</taxon>
        <taxon>Planctomycetia</taxon>
        <taxon>Planctomycetales</taxon>
        <taxon>Planctomycetaceae</taxon>
        <taxon>Thalassoglobus</taxon>
    </lineage>
</organism>
<evidence type="ECO:0000259" key="18">
    <source>
        <dbReference type="PROSITE" id="PS50110"/>
    </source>
</evidence>
<dbReference type="AlphaFoldDB" id="A0A517QV91"/>
<keyword evidence="13" id="KW-0535">Nitrogen fixation</keyword>
<evidence type="ECO:0000256" key="9">
    <source>
        <dbReference type="ARBA" id="ARBA00023015"/>
    </source>
</evidence>
<evidence type="ECO:0000256" key="5">
    <source>
        <dbReference type="ARBA" id="ARBA00022553"/>
    </source>
</evidence>
<evidence type="ECO:0000313" key="19">
    <source>
        <dbReference type="EMBL" id="QDT35524.1"/>
    </source>
</evidence>
<evidence type="ECO:0000256" key="11">
    <source>
        <dbReference type="ARBA" id="ARBA00023159"/>
    </source>
</evidence>
<dbReference type="Gene3D" id="3.40.50.2300">
    <property type="match status" value="1"/>
</dbReference>
<keyword evidence="10" id="KW-0238">DNA-binding</keyword>
<keyword evidence="12" id="KW-0804">Transcription</keyword>
<dbReference type="PROSITE" id="PS50045">
    <property type="entry name" value="SIGMA54_INTERACT_4"/>
    <property type="match status" value="1"/>
</dbReference>
<dbReference type="PANTHER" id="PTHR32071">
    <property type="entry name" value="TRANSCRIPTIONAL REGULATORY PROTEIN"/>
    <property type="match status" value="1"/>
</dbReference>
<dbReference type="Pfam" id="PF00158">
    <property type="entry name" value="Sigma54_activat"/>
    <property type="match status" value="1"/>
</dbReference>
<gene>
    <name evidence="19" type="primary">glnG_2</name>
    <name evidence="19" type="ORF">Mal48_48010</name>
</gene>
<feature type="domain" description="Sigma-54 factor interaction" evidence="17">
    <location>
        <begin position="142"/>
        <end position="372"/>
    </location>
</feature>
<dbReference type="SUPFAM" id="SSF52540">
    <property type="entry name" value="P-loop containing nucleoside triphosphate hydrolases"/>
    <property type="match status" value="1"/>
</dbReference>
<evidence type="ECO:0000256" key="8">
    <source>
        <dbReference type="ARBA" id="ARBA00023012"/>
    </source>
</evidence>
<dbReference type="InterPro" id="IPR027417">
    <property type="entry name" value="P-loop_NTPase"/>
</dbReference>
<evidence type="ECO:0000256" key="4">
    <source>
        <dbReference type="ARBA" id="ARBA00022491"/>
    </source>
</evidence>
<dbReference type="GO" id="GO:0005737">
    <property type="term" value="C:cytoplasm"/>
    <property type="evidence" value="ECO:0007669"/>
    <property type="project" value="UniProtKB-SubCell"/>
</dbReference>
<dbReference type="Pfam" id="PF02954">
    <property type="entry name" value="HTH_8"/>
    <property type="match status" value="1"/>
</dbReference>
<keyword evidence="8" id="KW-0902">Two-component regulatory system</keyword>
<dbReference type="Gene3D" id="3.40.50.300">
    <property type="entry name" value="P-loop containing nucleotide triphosphate hydrolases"/>
    <property type="match status" value="1"/>
</dbReference>
<dbReference type="InterPro" id="IPR025662">
    <property type="entry name" value="Sigma_54_int_dom_ATP-bd_1"/>
</dbReference>
<dbReference type="Gene3D" id="1.10.8.60">
    <property type="match status" value="1"/>
</dbReference>
<dbReference type="KEGG" id="tpol:Mal48_48010"/>
<dbReference type="SMART" id="SM00382">
    <property type="entry name" value="AAA"/>
    <property type="match status" value="1"/>
</dbReference>
<dbReference type="InterPro" id="IPR002078">
    <property type="entry name" value="Sigma_54_int"/>
</dbReference>
<evidence type="ECO:0000256" key="3">
    <source>
        <dbReference type="ARBA" id="ARBA00022490"/>
    </source>
</evidence>
<dbReference type="GO" id="GO:0043565">
    <property type="term" value="F:sequence-specific DNA binding"/>
    <property type="evidence" value="ECO:0007669"/>
    <property type="project" value="InterPro"/>
</dbReference>
<dbReference type="PROSITE" id="PS50110">
    <property type="entry name" value="RESPONSE_REGULATORY"/>
    <property type="match status" value="1"/>
</dbReference>
<evidence type="ECO:0000256" key="13">
    <source>
        <dbReference type="ARBA" id="ARBA00023231"/>
    </source>
</evidence>
<feature type="domain" description="Response regulatory" evidence="18">
    <location>
        <begin position="3"/>
        <end position="117"/>
    </location>
</feature>
<reference evidence="19 20" key="1">
    <citation type="submission" date="2019-02" db="EMBL/GenBank/DDBJ databases">
        <title>Deep-cultivation of Planctomycetes and their phenomic and genomic characterization uncovers novel biology.</title>
        <authorList>
            <person name="Wiegand S."/>
            <person name="Jogler M."/>
            <person name="Boedeker C."/>
            <person name="Pinto D."/>
            <person name="Vollmers J."/>
            <person name="Rivas-Marin E."/>
            <person name="Kohn T."/>
            <person name="Peeters S.H."/>
            <person name="Heuer A."/>
            <person name="Rast P."/>
            <person name="Oberbeckmann S."/>
            <person name="Bunk B."/>
            <person name="Jeske O."/>
            <person name="Meyerdierks A."/>
            <person name="Storesund J.E."/>
            <person name="Kallscheuer N."/>
            <person name="Luecker S."/>
            <person name="Lage O.M."/>
            <person name="Pohl T."/>
            <person name="Merkel B.J."/>
            <person name="Hornburger P."/>
            <person name="Mueller R.-W."/>
            <person name="Bruemmer F."/>
            <person name="Labrenz M."/>
            <person name="Spormann A.M."/>
            <person name="Op den Camp H."/>
            <person name="Overmann J."/>
            <person name="Amann R."/>
            <person name="Jetten M.S.M."/>
            <person name="Mascher T."/>
            <person name="Medema M.H."/>
            <person name="Devos D.P."/>
            <person name="Kaster A.-K."/>
            <person name="Ovreas L."/>
            <person name="Rohde M."/>
            <person name="Galperin M.Y."/>
            <person name="Jogler C."/>
        </authorList>
    </citation>
    <scope>NUCLEOTIDE SEQUENCE [LARGE SCALE GENOMIC DNA]</scope>
    <source>
        <strain evidence="19 20">Mal48</strain>
    </source>
</reference>
<dbReference type="InterPro" id="IPR002197">
    <property type="entry name" value="HTH_Fis"/>
</dbReference>
<proteinExistence type="predicted"/>
<dbReference type="SUPFAM" id="SSF52172">
    <property type="entry name" value="CheY-like"/>
    <property type="match status" value="1"/>
</dbReference>
<evidence type="ECO:0000256" key="1">
    <source>
        <dbReference type="ARBA" id="ARBA00004496"/>
    </source>
</evidence>
<dbReference type="CDD" id="cd00009">
    <property type="entry name" value="AAA"/>
    <property type="match status" value="1"/>
</dbReference>
<protein>
    <recommendedName>
        <fullName evidence="2">DNA-binding transcriptional regulator NtrC</fullName>
    </recommendedName>
    <alternativeName>
        <fullName evidence="14">Nitrogen regulation protein NR(I)</fullName>
    </alternativeName>
    <alternativeName>
        <fullName evidence="15">Nitrogen regulator I</fullName>
    </alternativeName>
</protein>
<evidence type="ECO:0000256" key="12">
    <source>
        <dbReference type="ARBA" id="ARBA00023163"/>
    </source>
</evidence>
<dbReference type="PANTHER" id="PTHR32071:SF95">
    <property type="entry name" value="DNA-BINDING TRANSCRIPTIONAL REGULATOR NTRC"/>
    <property type="match status" value="1"/>
</dbReference>
<dbReference type="InterPro" id="IPR001789">
    <property type="entry name" value="Sig_transdc_resp-reg_receiver"/>
</dbReference>
<dbReference type="InterPro" id="IPR009057">
    <property type="entry name" value="Homeodomain-like_sf"/>
</dbReference>
<dbReference type="PRINTS" id="PR01590">
    <property type="entry name" value="HTHFIS"/>
</dbReference>
<dbReference type="GO" id="GO:0005524">
    <property type="term" value="F:ATP binding"/>
    <property type="evidence" value="ECO:0007669"/>
    <property type="project" value="UniProtKB-KW"/>
</dbReference>
<dbReference type="EMBL" id="CP036267">
    <property type="protein sequence ID" value="QDT35524.1"/>
    <property type="molecule type" value="Genomic_DNA"/>
</dbReference>
<keyword evidence="5 16" id="KW-0597">Phosphoprotein</keyword>
<dbReference type="OrthoDB" id="9803970at2"/>
<evidence type="ECO:0000256" key="16">
    <source>
        <dbReference type="PROSITE-ProRule" id="PRU00169"/>
    </source>
</evidence>
<dbReference type="Pfam" id="PF25601">
    <property type="entry name" value="AAA_lid_14"/>
    <property type="match status" value="1"/>
</dbReference>
<evidence type="ECO:0000256" key="10">
    <source>
        <dbReference type="ARBA" id="ARBA00023125"/>
    </source>
</evidence>
<keyword evidence="6" id="KW-0547">Nucleotide-binding</keyword>
<evidence type="ECO:0000256" key="14">
    <source>
        <dbReference type="ARBA" id="ARBA00029881"/>
    </source>
</evidence>
<keyword evidence="11" id="KW-0010">Activator</keyword>
<dbReference type="GO" id="GO:0000160">
    <property type="term" value="P:phosphorelay signal transduction system"/>
    <property type="evidence" value="ECO:0007669"/>
    <property type="project" value="UniProtKB-KW"/>
</dbReference>
<dbReference type="InterPro" id="IPR011006">
    <property type="entry name" value="CheY-like_superfamily"/>
</dbReference>
<evidence type="ECO:0000259" key="17">
    <source>
        <dbReference type="PROSITE" id="PS50045"/>
    </source>
</evidence>
<keyword evidence="3" id="KW-0963">Cytoplasm</keyword>
<keyword evidence="20" id="KW-1185">Reference proteome</keyword>
<dbReference type="SUPFAM" id="SSF46689">
    <property type="entry name" value="Homeodomain-like"/>
    <property type="match status" value="1"/>
</dbReference>
<dbReference type="RefSeq" id="WP_145205235.1">
    <property type="nucleotide sequence ID" value="NZ_CP036267.1"/>
</dbReference>
<dbReference type="Pfam" id="PF00072">
    <property type="entry name" value="Response_reg"/>
    <property type="match status" value="1"/>
</dbReference>
<dbReference type="FunFam" id="3.40.50.300:FF:000006">
    <property type="entry name" value="DNA-binding transcriptional regulator NtrC"/>
    <property type="match status" value="1"/>
</dbReference>
<dbReference type="Gene3D" id="1.10.10.60">
    <property type="entry name" value="Homeodomain-like"/>
    <property type="match status" value="1"/>
</dbReference>
<dbReference type="PROSITE" id="PS00675">
    <property type="entry name" value="SIGMA54_INTERACT_1"/>
    <property type="match status" value="1"/>
</dbReference>
<accession>A0A517QV91</accession>
<sequence length="483" mass="53295">MARVLVIDDDRSVRILVEKGLEKSGHHVFAAANEAEGLDGIREFKPDVLLLDLVLKEGSGLTVFQNVQKLDSRLPVIFITGEAGSETTIEAMQMGALDYIAKPLDITILSELVEQAARTRQLMNTPVALGVNPAGSGGDDAFLGRSPKMLEVFKIIGRVAKQKIPVLIRGESGTGKELVARAIYQHSDRFDRPFMEVNCAALPDTLLESELFGHEKGSFTGADQRRIGKFEQCDGGTIFLDEIGDMAPVVQAKVLRLLQEQRFERVGGNETIQTDVRIVTATNRQLEEMVEEGSFRSDLMYRLNGVTISLPPLRQRGADIKDLLQYFLSQAIQELGYPELQGLSEDALQALMEYEWPGNVRELRSVMRQAVINSTGTVIAESFLPPEVRGIQVEETDSRDGESDGRSINLAGFVSRRLKAGSTNLYAETLEIMERYLMAQVLQQTEGNQSQAAEVLGITRGKIRDRIAAFGINVNKTVSVDPE</sequence>
<dbReference type="InterPro" id="IPR058031">
    <property type="entry name" value="AAA_lid_NorR"/>
</dbReference>
<dbReference type="SMART" id="SM00448">
    <property type="entry name" value="REC"/>
    <property type="match status" value="1"/>
</dbReference>
<evidence type="ECO:0000256" key="2">
    <source>
        <dbReference type="ARBA" id="ARBA00019059"/>
    </source>
</evidence>
<dbReference type="Proteomes" id="UP000315724">
    <property type="component" value="Chromosome"/>
</dbReference>
<dbReference type="CDD" id="cd00156">
    <property type="entry name" value="REC"/>
    <property type="match status" value="1"/>
</dbReference>
<comment type="subcellular location">
    <subcellularLocation>
        <location evidence="1">Cytoplasm</location>
    </subcellularLocation>
</comment>
<dbReference type="GO" id="GO:0006355">
    <property type="term" value="P:regulation of DNA-templated transcription"/>
    <property type="evidence" value="ECO:0007669"/>
    <property type="project" value="InterPro"/>
</dbReference>
<keyword evidence="7" id="KW-0067">ATP-binding</keyword>
<name>A0A517QV91_9PLAN</name>
<dbReference type="InterPro" id="IPR003593">
    <property type="entry name" value="AAA+_ATPase"/>
</dbReference>
<keyword evidence="9" id="KW-0805">Transcription regulation</keyword>
<evidence type="ECO:0000256" key="7">
    <source>
        <dbReference type="ARBA" id="ARBA00022840"/>
    </source>
</evidence>
<evidence type="ECO:0000256" key="6">
    <source>
        <dbReference type="ARBA" id="ARBA00022741"/>
    </source>
</evidence>
<evidence type="ECO:0000256" key="15">
    <source>
        <dbReference type="ARBA" id="ARBA00031910"/>
    </source>
</evidence>